<dbReference type="PROSITE" id="PS50931">
    <property type="entry name" value="HTH_LYSR"/>
    <property type="match status" value="1"/>
</dbReference>
<dbReference type="Gene3D" id="1.10.10.10">
    <property type="entry name" value="Winged helix-like DNA-binding domain superfamily/Winged helix DNA-binding domain"/>
    <property type="match status" value="1"/>
</dbReference>
<dbReference type="PRINTS" id="PR00039">
    <property type="entry name" value="HTHLYSR"/>
</dbReference>
<keyword evidence="3" id="KW-0238">DNA-binding</keyword>
<dbReference type="SUPFAM" id="SSF46785">
    <property type="entry name" value="Winged helix' DNA-binding domain"/>
    <property type="match status" value="1"/>
</dbReference>
<dbReference type="SUPFAM" id="SSF53850">
    <property type="entry name" value="Periplasmic binding protein-like II"/>
    <property type="match status" value="1"/>
</dbReference>
<evidence type="ECO:0000256" key="3">
    <source>
        <dbReference type="ARBA" id="ARBA00023125"/>
    </source>
</evidence>
<feature type="domain" description="HTH lysR-type" evidence="5">
    <location>
        <begin position="3"/>
        <end position="60"/>
    </location>
</feature>
<dbReference type="RefSeq" id="WP_266124115.1">
    <property type="nucleotide sequence ID" value="NZ_JAJHNU010000002.1"/>
</dbReference>
<dbReference type="Pfam" id="PF00126">
    <property type="entry name" value="HTH_1"/>
    <property type="match status" value="1"/>
</dbReference>
<dbReference type="Pfam" id="PF03466">
    <property type="entry name" value="LysR_substrate"/>
    <property type="match status" value="1"/>
</dbReference>
<keyword evidence="7" id="KW-1185">Reference proteome</keyword>
<dbReference type="PANTHER" id="PTHR30346">
    <property type="entry name" value="TRANSCRIPTIONAL DUAL REGULATOR HCAR-RELATED"/>
    <property type="match status" value="1"/>
</dbReference>
<dbReference type="Proteomes" id="UP001168613">
    <property type="component" value="Unassembled WGS sequence"/>
</dbReference>
<keyword evidence="2" id="KW-0805">Transcription regulation</keyword>
<dbReference type="InterPro" id="IPR036388">
    <property type="entry name" value="WH-like_DNA-bd_sf"/>
</dbReference>
<dbReference type="Gene3D" id="3.40.190.10">
    <property type="entry name" value="Periplasmic binding protein-like II"/>
    <property type="match status" value="2"/>
</dbReference>
<evidence type="ECO:0000256" key="2">
    <source>
        <dbReference type="ARBA" id="ARBA00023015"/>
    </source>
</evidence>
<reference evidence="6" key="1">
    <citation type="submission" date="2021-11" db="EMBL/GenBank/DDBJ databases">
        <title>Draft genome sequence of Alcaligenes endophyticus type strain CCUG 75668T.</title>
        <authorList>
            <person name="Salva-Serra F."/>
            <person name="Duran R.E."/>
            <person name="Seeger M."/>
            <person name="Moore E.R.B."/>
            <person name="Jaen-Luchoro D."/>
        </authorList>
    </citation>
    <scope>NUCLEOTIDE SEQUENCE</scope>
    <source>
        <strain evidence="6">CCUG 75668</strain>
    </source>
</reference>
<dbReference type="CDD" id="cd08414">
    <property type="entry name" value="PBP2_LTTR_aromatics_like"/>
    <property type="match status" value="1"/>
</dbReference>
<gene>
    <name evidence="6" type="ORF">LMS43_09055</name>
</gene>
<dbReference type="InterPro" id="IPR005119">
    <property type="entry name" value="LysR_subst-bd"/>
</dbReference>
<comment type="caution">
    <text evidence="6">The sequence shown here is derived from an EMBL/GenBank/DDBJ whole genome shotgun (WGS) entry which is preliminary data.</text>
</comment>
<dbReference type="PANTHER" id="PTHR30346:SF0">
    <property type="entry name" value="HCA OPERON TRANSCRIPTIONAL ACTIVATOR HCAR"/>
    <property type="match status" value="1"/>
</dbReference>
<name>A0ABT8EJN0_9BURK</name>
<evidence type="ECO:0000256" key="4">
    <source>
        <dbReference type="ARBA" id="ARBA00023163"/>
    </source>
</evidence>
<accession>A0ABT8EJN0</accession>
<comment type="similarity">
    <text evidence="1">Belongs to the LysR transcriptional regulatory family.</text>
</comment>
<evidence type="ECO:0000313" key="7">
    <source>
        <dbReference type="Proteomes" id="UP001168613"/>
    </source>
</evidence>
<proteinExistence type="inferred from homology"/>
<evidence type="ECO:0000313" key="6">
    <source>
        <dbReference type="EMBL" id="MDN4121435.1"/>
    </source>
</evidence>
<sequence>MLIDPRLAHMFCVLAEELHFGRAAKRLFISQPPLSQAIRQLEEELGAELFIRTTRSVSLSRAGQALYPELRDLEAKTMQLRQKIRALGEGKQGVVNMGITPSGMYSNFSGLLRHLRHHFPAVEFNIVESSTHLIHEQIRNGSLDIGLIRLLSPIPDLASCLLYREPLCIAVPADHPFAQRHSLSPHELNQADMIMYDPRLSPYFFNLVNRCLAQHQISVNPVQQGMLPTILSLVEGGIGVALVPSVFSRYRLMHLHYLPLEGPQEHLAELSMAWRQDESDHLLKQVIATLGQYPYADGLSAA</sequence>
<dbReference type="EMBL" id="JAJHNU010000002">
    <property type="protein sequence ID" value="MDN4121435.1"/>
    <property type="molecule type" value="Genomic_DNA"/>
</dbReference>
<dbReference type="InterPro" id="IPR036390">
    <property type="entry name" value="WH_DNA-bd_sf"/>
</dbReference>
<evidence type="ECO:0000256" key="1">
    <source>
        <dbReference type="ARBA" id="ARBA00009437"/>
    </source>
</evidence>
<keyword evidence="4" id="KW-0804">Transcription</keyword>
<organism evidence="6 7">
    <name type="scientific">Alcaligenes endophyticus</name>
    <dbReference type="NCBI Taxonomy" id="1929088"/>
    <lineage>
        <taxon>Bacteria</taxon>
        <taxon>Pseudomonadati</taxon>
        <taxon>Pseudomonadota</taxon>
        <taxon>Betaproteobacteria</taxon>
        <taxon>Burkholderiales</taxon>
        <taxon>Alcaligenaceae</taxon>
        <taxon>Alcaligenes</taxon>
    </lineage>
</organism>
<protein>
    <submittedName>
        <fullName evidence="6">LysR family transcriptional regulator</fullName>
    </submittedName>
</protein>
<evidence type="ECO:0000259" key="5">
    <source>
        <dbReference type="PROSITE" id="PS50931"/>
    </source>
</evidence>
<dbReference type="InterPro" id="IPR000847">
    <property type="entry name" value="LysR_HTH_N"/>
</dbReference>